<dbReference type="AlphaFoldDB" id="A0A9N9JQI3"/>
<evidence type="ECO:0000313" key="2">
    <source>
        <dbReference type="Proteomes" id="UP000789405"/>
    </source>
</evidence>
<sequence>MFEEFAIGISFSPYPVSKEFLVAFLAWLEVSSRITEMSICLAAVTRKHKVRNLKNPIKSDSVCLIIEGVVAQ</sequence>
<dbReference type="EMBL" id="CAJVPY010028369">
    <property type="protein sequence ID" value="CAG8792550.1"/>
    <property type="molecule type" value="Genomic_DNA"/>
</dbReference>
<reference evidence="1" key="1">
    <citation type="submission" date="2021-06" db="EMBL/GenBank/DDBJ databases">
        <authorList>
            <person name="Kallberg Y."/>
            <person name="Tangrot J."/>
            <person name="Rosling A."/>
        </authorList>
    </citation>
    <scope>NUCLEOTIDE SEQUENCE</scope>
    <source>
        <strain evidence="1">MA453B</strain>
    </source>
</reference>
<proteinExistence type="predicted"/>
<dbReference type="SUPFAM" id="SSF47823">
    <property type="entry name" value="lambda integrase-like, N-terminal domain"/>
    <property type="match status" value="1"/>
</dbReference>
<dbReference type="Proteomes" id="UP000789405">
    <property type="component" value="Unassembled WGS sequence"/>
</dbReference>
<organism evidence="1 2">
    <name type="scientific">Dentiscutata erythropus</name>
    <dbReference type="NCBI Taxonomy" id="1348616"/>
    <lineage>
        <taxon>Eukaryota</taxon>
        <taxon>Fungi</taxon>
        <taxon>Fungi incertae sedis</taxon>
        <taxon>Mucoromycota</taxon>
        <taxon>Glomeromycotina</taxon>
        <taxon>Glomeromycetes</taxon>
        <taxon>Diversisporales</taxon>
        <taxon>Gigasporaceae</taxon>
        <taxon>Dentiscutata</taxon>
    </lineage>
</organism>
<evidence type="ECO:0000313" key="1">
    <source>
        <dbReference type="EMBL" id="CAG8792550.1"/>
    </source>
</evidence>
<accession>A0A9N9JQI3</accession>
<comment type="caution">
    <text evidence="1">The sequence shown here is derived from an EMBL/GenBank/DDBJ whole genome shotgun (WGS) entry which is preliminary data.</text>
</comment>
<feature type="non-terminal residue" evidence="1">
    <location>
        <position position="72"/>
    </location>
</feature>
<dbReference type="OrthoDB" id="2491237at2759"/>
<protein>
    <submittedName>
        <fullName evidence="1">10625_t:CDS:1</fullName>
    </submittedName>
</protein>
<name>A0A9N9JQI3_9GLOM</name>
<gene>
    <name evidence="1" type="ORF">DERYTH_LOCUS21723</name>
</gene>
<keyword evidence="2" id="KW-1185">Reference proteome</keyword>